<dbReference type="Gene3D" id="2.60.260.20">
    <property type="entry name" value="Urease metallochaperone UreE, N-terminal domain"/>
    <property type="match status" value="2"/>
</dbReference>
<keyword evidence="2" id="KW-0677">Repeat</keyword>
<accession>A0A2P8HUS9</accession>
<dbReference type="InterPro" id="IPR036869">
    <property type="entry name" value="J_dom_sf"/>
</dbReference>
<organism evidence="7 8">
    <name type="scientific">Chitinophaga niastensis</name>
    <dbReference type="NCBI Taxonomy" id="536980"/>
    <lineage>
        <taxon>Bacteria</taxon>
        <taxon>Pseudomonadati</taxon>
        <taxon>Bacteroidota</taxon>
        <taxon>Chitinophagia</taxon>
        <taxon>Chitinophagales</taxon>
        <taxon>Chitinophagaceae</taxon>
        <taxon>Chitinophaga</taxon>
    </lineage>
</organism>
<dbReference type="PANTHER" id="PTHR43096:SF48">
    <property type="entry name" value="CHAPERONE PROTEIN DNAJ"/>
    <property type="match status" value="1"/>
</dbReference>
<keyword evidence="4" id="KW-0862">Zinc</keyword>
<dbReference type="Gene3D" id="1.10.287.110">
    <property type="entry name" value="DnaJ domain"/>
    <property type="match status" value="1"/>
</dbReference>
<dbReference type="OrthoDB" id="9779889at2"/>
<dbReference type="RefSeq" id="WP_106527159.1">
    <property type="nucleotide sequence ID" value="NZ_PYAW01000001.1"/>
</dbReference>
<dbReference type="Proteomes" id="UP000240971">
    <property type="component" value="Unassembled WGS sequence"/>
</dbReference>
<evidence type="ECO:0000256" key="1">
    <source>
        <dbReference type="ARBA" id="ARBA00022723"/>
    </source>
</evidence>
<dbReference type="PRINTS" id="PR00625">
    <property type="entry name" value="JDOMAIN"/>
</dbReference>
<gene>
    <name evidence="7" type="ORF">CLV51_1011310</name>
</gene>
<dbReference type="CDD" id="cd06257">
    <property type="entry name" value="DnaJ"/>
    <property type="match status" value="1"/>
</dbReference>
<reference evidence="7 8" key="1">
    <citation type="submission" date="2018-03" db="EMBL/GenBank/DDBJ databases">
        <title>Genomic Encyclopedia of Archaeal and Bacterial Type Strains, Phase II (KMG-II): from individual species to whole genera.</title>
        <authorList>
            <person name="Goeker M."/>
        </authorList>
    </citation>
    <scope>NUCLEOTIDE SEQUENCE [LARGE SCALE GENOMIC DNA]</scope>
    <source>
        <strain evidence="7 8">DSM 24859</strain>
    </source>
</reference>
<keyword evidence="8" id="KW-1185">Reference proteome</keyword>
<evidence type="ECO:0000256" key="2">
    <source>
        <dbReference type="ARBA" id="ARBA00022737"/>
    </source>
</evidence>
<evidence type="ECO:0000313" key="8">
    <source>
        <dbReference type="Proteomes" id="UP000240971"/>
    </source>
</evidence>
<dbReference type="PROSITE" id="PS00636">
    <property type="entry name" value="DNAJ_1"/>
    <property type="match status" value="1"/>
</dbReference>
<keyword evidence="5" id="KW-0143">Chaperone</keyword>
<dbReference type="EMBL" id="PYAW01000001">
    <property type="protein sequence ID" value="PSL49968.1"/>
    <property type="molecule type" value="Genomic_DNA"/>
</dbReference>
<evidence type="ECO:0000256" key="4">
    <source>
        <dbReference type="ARBA" id="ARBA00022833"/>
    </source>
</evidence>
<dbReference type="SMART" id="SM00271">
    <property type="entry name" value="DnaJ"/>
    <property type="match status" value="1"/>
</dbReference>
<dbReference type="InterPro" id="IPR002939">
    <property type="entry name" value="DnaJ_C"/>
</dbReference>
<dbReference type="GO" id="GO:0003677">
    <property type="term" value="F:DNA binding"/>
    <property type="evidence" value="ECO:0007669"/>
    <property type="project" value="UniProtKB-KW"/>
</dbReference>
<evidence type="ECO:0000313" key="7">
    <source>
        <dbReference type="EMBL" id="PSL49968.1"/>
    </source>
</evidence>
<dbReference type="SUPFAM" id="SSF49493">
    <property type="entry name" value="HSP40/DnaJ peptide-binding domain"/>
    <property type="match status" value="2"/>
</dbReference>
<evidence type="ECO:0000256" key="5">
    <source>
        <dbReference type="ARBA" id="ARBA00023186"/>
    </source>
</evidence>
<dbReference type="InterPro" id="IPR018253">
    <property type="entry name" value="DnaJ_domain_CS"/>
</dbReference>
<feature type="domain" description="J" evidence="6">
    <location>
        <begin position="5"/>
        <end position="70"/>
    </location>
</feature>
<dbReference type="InterPro" id="IPR008971">
    <property type="entry name" value="HSP40/DnaJ_pept-bd"/>
</dbReference>
<sequence length="320" mass="35046">MDVKDYYKVLGVEKTATAEQIKKAYRKLAVKYHPDKNPGDKASEEKFKEINEAYEVLSDVEKRKKYDQFGENYKYYEQHGGRPEDYDWSQFGGGGGQRGGGYSYQGGNMDDIFGGAGGEGNFSDFFEQLFGSRFSGGGRRQQQQGPGRGRDIQATMEVSLEDAYTGATRQVEVSGGRLNIKLKPGLYEGQVIRLKGKGAPGRKGGENGDLLISVHLAPHPQYELKGQDIYTDLAVPLYTAVLGGKLTVPTPGASLNMNIPAGTDSGKVFRLKGKGLPAYDNNGAAGDLYIKAMIHLPKKLSDKEKELFQQLSQLNENGHA</sequence>
<dbReference type="InterPro" id="IPR001623">
    <property type="entry name" value="DnaJ_domain"/>
</dbReference>
<keyword evidence="3" id="KW-0863">Zinc-finger</keyword>
<evidence type="ECO:0000256" key="3">
    <source>
        <dbReference type="ARBA" id="ARBA00022771"/>
    </source>
</evidence>
<keyword evidence="7" id="KW-0238">DNA-binding</keyword>
<dbReference type="AlphaFoldDB" id="A0A2P8HUS9"/>
<dbReference type="GO" id="GO:0005737">
    <property type="term" value="C:cytoplasm"/>
    <property type="evidence" value="ECO:0007669"/>
    <property type="project" value="TreeGrafter"/>
</dbReference>
<dbReference type="GO" id="GO:0008270">
    <property type="term" value="F:zinc ion binding"/>
    <property type="evidence" value="ECO:0007669"/>
    <property type="project" value="UniProtKB-KW"/>
</dbReference>
<keyword evidence="1" id="KW-0479">Metal-binding</keyword>
<dbReference type="PROSITE" id="PS50076">
    <property type="entry name" value="DNAJ_2"/>
    <property type="match status" value="1"/>
</dbReference>
<dbReference type="GO" id="GO:0042026">
    <property type="term" value="P:protein refolding"/>
    <property type="evidence" value="ECO:0007669"/>
    <property type="project" value="TreeGrafter"/>
</dbReference>
<name>A0A2P8HUS9_CHINA</name>
<protein>
    <submittedName>
        <fullName evidence="7">Curved DNA-binding protein</fullName>
    </submittedName>
</protein>
<comment type="caution">
    <text evidence="7">The sequence shown here is derived from an EMBL/GenBank/DDBJ whole genome shotgun (WGS) entry which is preliminary data.</text>
</comment>
<dbReference type="PANTHER" id="PTHR43096">
    <property type="entry name" value="DNAJ HOMOLOG 1, MITOCHONDRIAL-RELATED"/>
    <property type="match status" value="1"/>
</dbReference>
<dbReference type="Pfam" id="PF01556">
    <property type="entry name" value="DnaJ_C"/>
    <property type="match status" value="1"/>
</dbReference>
<evidence type="ECO:0000259" key="6">
    <source>
        <dbReference type="PROSITE" id="PS50076"/>
    </source>
</evidence>
<dbReference type="SUPFAM" id="SSF46565">
    <property type="entry name" value="Chaperone J-domain"/>
    <property type="match status" value="1"/>
</dbReference>
<proteinExistence type="predicted"/>
<dbReference type="Pfam" id="PF00226">
    <property type="entry name" value="DnaJ"/>
    <property type="match status" value="1"/>
</dbReference>
<dbReference type="GO" id="GO:0051082">
    <property type="term" value="F:unfolded protein binding"/>
    <property type="evidence" value="ECO:0007669"/>
    <property type="project" value="InterPro"/>
</dbReference>
<dbReference type="FunFam" id="2.60.260.20:FF:000005">
    <property type="entry name" value="Chaperone protein dnaJ 1, mitochondrial"/>
    <property type="match status" value="1"/>
</dbReference>
<dbReference type="CDD" id="cd10747">
    <property type="entry name" value="DnaJ_C"/>
    <property type="match status" value="1"/>
</dbReference>